<feature type="compositionally biased region" description="Pro residues" evidence="6">
    <location>
        <begin position="180"/>
        <end position="190"/>
    </location>
</feature>
<evidence type="ECO:0000256" key="1">
    <source>
        <dbReference type="ARBA" id="ARBA00004245"/>
    </source>
</evidence>
<dbReference type="Gene3D" id="1.20.120.1900">
    <property type="entry name" value="Gamma-tubulin complex, C-terminal domain"/>
    <property type="match status" value="1"/>
</dbReference>
<keyword evidence="4" id="KW-0493">Microtubule</keyword>
<feature type="domain" description="Gamma tubulin complex component protein N-terminal" evidence="8">
    <location>
        <begin position="213"/>
        <end position="536"/>
    </location>
</feature>
<dbReference type="GO" id="GO:0051225">
    <property type="term" value="P:spindle assembly"/>
    <property type="evidence" value="ECO:0007669"/>
    <property type="project" value="TreeGrafter"/>
</dbReference>
<comment type="subcellular location">
    <subcellularLocation>
        <location evidence="1">Cytoplasm</location>
        <location evidence="1">Cytoskeleton</location>
    </subcellularLocation>
</comment>
<dbReference type="InterPro" id="IPR007259">
    <property type="entry name" value="GCP"/>
</dbReference>
<proteinExistence type="inferred from homology"/>
<keyword evidence="3" id="KW-0963">Cytoplasm</keyword>
<evidence type="ECO:0000256" key="5">
    <source>
        <dbReference type="ARBA" id="ARBA00023212"/>
    </source>
</evidence>
<feature type="domain" description="Gamma tubulin complex component C-terminal" evidence="7">
    <location>
        <begin position="539"/>
        <end position="783"/>
    </location>
</feature>
<dbReference type="AlphaFoldDB" id="A0A9W8E8J8"/>
<evidence type="ECO:0000313" key="10">
    <source>
        <dbReference type="Proteomes" id="UP001150925"/>
    </source>
</evidence>
<dbReference type="GO" id="GO:0043015">
    <property type="term" value="F:gamma-tubulin binding"/>
    <property type="evidence" value="ECO:0007669"/>
    <property type="project" value="InterPro"/>
</dbReference>
<evidence type="ECO:0000256" key="3">
    <source>
        <dbReference type="ARBA" id="ARBA00022490"/>
    </source>
</evidence>
<comment type="caution">
    <text evidence="9">The sequence shown here is derived from an EMBL/GenBank/DDBJ whole genome shotgun (WGS) entry which is preliminary data.</text>
</comment>
<dbReference type="Proteomes" id="UP001150925">
    <property type="component" value="Unassembled WGS sequence"/>
</dbReference>
<keyword evidence="10" id="KW-1185">Reference proteome</keyword>
<keyword evidence="5" id="KW-0206">Cytoskeleton</keyword>
<dbReference type="InterPro" id="IPR041470">
    <property type="entry name" value="GCP_N"/>
</dbReference>
<dbReference type="GO" id="GO:0005816">
    <property type="term" value="C:spindle pole body"/>
    <property type="evidence" value="ECO:0007669"/>
    <property type="project" value="UniProtKB-ARBA"/>
</dbReference>
<feature type="non-terminal residue" evidence="9">
    <location>
        <position position="796"/>
    </location>
</feature>
<dbReference type="GO" id="GO:0007020">
    <property type="term" value="P:microtubule nucleation"/>
    <property type="evidence" value="ECO:0007669"/>
    <property type="project" value="InterPro"/>
</dbReference>
<comment type="similarity">
    <text evidence="2">Belongs to the TUBGCP family.</text>
</comment>
<gene>
    <name evidence="9" type="primary">SPC98</name>
    <name evidence="9" type="ORF">IWQ62_001916</name>
</gene>
<dbReference type="InterPro" id="IPR040457">
    <property type="entry name" value="GCP_C"/>
</dbReference>
<feature type="region of interest" description="Disordered" evidence="6">
    <location>
        <begin position="155"/>
        <end position="196"/>
    </location>
</feature>
<evidence type="ECO:0000256" key="2">
    <source>
        <dbReference type="ARBA" id="ARBA00010337"/>
    </source>
</evidence>
<dbReference type="InterPro" id="IPR042241">
    <property type="entry name" value="GCP_C_sf"/>
</dbReference>
<dbReference type="Pfam" id="PF17681">
    <property type="entry name" value="GCP_N_terminal"/>
    <property type="match status" value="1"/>
</dbReference>
<dbReference type="EMBL" id="JANBPY010000351">
    <property type="protein sequence ID" value="KAJ1967364.1"/>
    <property type="molecule type" value="Genomic_DNA"/>
</dbReference>
<dbReference type="GO" id="GO:0000930">
    <property type="term" value="C:gamma-tubulin complex"/>
    <property type="evidence" value="ECO:0007669"/>
    <property type="project" value="TreeGrafter"/>
</dbReference>
<name>A0A9W8E8J8_9FUNG</name>
<dbReference type="GO" id="GO:0000922">
    <property type="term" value="C:spindle pole"/>
    <property type="evidence" value="ECO:0007669"/>
    <property type="project" value="InterPro"/>
</dbReference>
<dbReference type="GO" id="GO:0005874">
    <property type="term" value="C:microtubule"/>
    <property type="evidence" value="ECO:0007669"/>
    <property type="project" value="UniProtKB-KW"/>
</dbReference>
<sequence>MEAERTIAALTATFLKDQGPALSSARKHTLVQYYMRLLDSRVSPSIVHNVPHLVDMVKKKLMRNYASSDKALAFSQCHQKLQASGVLQDPWPILYLLYSVSRKPDTEKAFNRLGQLTNVQTAFASTGLGIMRQTPPEGVTSGTAILTHPVVPVTKSTSYPEPSLTTGEPQQRAIRCSVPQQPPRSHPVPSEPDQSLYDTLPRPNGVTEEQLLMDLVFVLQGVEGKYIRWDENEHRFQALPRISVDCRARLLVNELAEVGTFYRQVRQFIDVKRLQANQGLVIQSLCAYLEETLREHLEVVALLESQCTQPVESQAQKIGVHFDDPAAVGPVHDGLSQPTSKDGVWSPTARRELSLRRLKIWLQEPLQRLGFLAHLIERCQNLRGGPLLSMIHVYTDHGDPFTQELSRRIMTQITAPFYEILEHWVFNGELLDPHGESFVICNADTITRIWDDKFYLGIAEIPQFIHSVLAAKIFLIGKSLNFLRFHCEDGPWLNQQSRIMKQEVVLKYEDAFAVEVSIDKAYRTVSQRLLDVLFQKYRLMDHFLAMKRYLLLEQGDFAQCLMNALSNELSKPADQLYRHNFNAIVESAIRASNAQYDNPAILRQLDFEILQKSPGDSGWEIFGLKYNIPDPIQQFLPPDSVLPYSKLFVFLWKLKYVEHELSNLWRKQTTCARTMNSPTYLQPELQRCHVLTGEMTHFINQLQYFILYELLEKAWEEFNQRIRKGISDLDSLIAAHRNYLQSITAILMNKKTNYMVVLSKMFETIFQFRTTVDNLYDFVLMEKTLGSHQDDAPPER</sequence>
<organism evidence="9 10">
    <name type="scientific">Dispira parvispora</name>
    <dbReference type="NCBI Taxonomy" id="1520584"/>
    <lineage>
        <taxon>Eukaryota</taxon>
        <taxon>Fungi</taxon>
        <taxon>Fungi incertae sedis</taxon>
        <taxon>Zoopagomycota</taxon>
        <taxon>Kickxellomycotina</taxon>
        <taxon>Dimargaritomycetes</taxon>
        <taxon>Dimargaritales</taxon>
        <taxon>Dimargaritaceae</taxon>
        <taxon>Dispira</taxon>
    </lineage>
</organism>
<dbReference type="PANTHER" id="PTHR19302:SF14">
    <property type="entry name" value="GAMMA-TUBULIN COMPLEX COMPONENT 3"/>
    <property type="match status" value="1"/>
</dbReference>
<evidence type="ECO:0000259" key="7">
    <source>
        <dbReference type="Pfam" id="PF04130"/>
    </source>
</evidence>
<protein>
    <submittedName>
        <fullName evidence="9">Microtubule-nucleating Tub4p (Gamma-tubulin) complex component</fullName>
    </submittedName>
</protein>
<evidence type="ECO:0000259" key="8">
    <source>
        <dbReference type="Pfam" id="PF17681"/>
    </source>
</evidence>
<dbReference type="GO" id="GO:0031122">
    <property type="term" value="P:cytoplasmic microtubule organization"/>
    <property type="evidence" value="ECO:0007669"/>
    <property type="project" value="TreeGrafter"/>
</dbReference>
<dbReference type="GO" id="GO:0051011">
    <property type="term" value="F:microtubule minus-end binding"/>
    <property type="evidence" value="ECO:0007669"/>
    <property type="project" value="TreeGrafter"/>
</dbReference>
<dbReference type="PANTHER" id="PTHR19302">
    <property type="entry name" value="GAMMA TUBULIN COMPLEX PROTEIN"/>
    <property type="match status" value="1"/>
</dbReference>
<dbReference type="OrthoDB" id="5860513at2759"/>
<reference evidence="9" key="1">
    <citation type="submission" date="2022-07" db="EMBL/GenBank/DDBJ databases">
        <title>Phylogenomic reconstructions and comparative analyses of Kickxellomycotina fungi.</title>
        <authorList>
            <person name="Reynolds N.K."/>
            <person name="Stajich J.E."/>
            <person name="Barry K."/>
            <person name="Grigoriev I.V."/>
            <person name="Crous P."/>
            <person name="Smith M.E."/>
        </authorList>
    </citation>
    <scope>NUCLEOTIDE SEQUENCE</scope>
    <source>
        <strain evidence="9">RSA 1196</strain>
    </source>
</reference>
<evidence type="ECO:0000256" key="4">
    <source>
        <dbReference type="ARBA" id="ARBA00022701"/>
    </source>
</evidence>
<dbReference type="GO" id="GO:0051321">
    <property type="term" value="P:meiotic cell cycle"/>
    <property type="evidence" value="ECO:0007669"/>
    <property type="project" value="TreeGrafter"/>
</dbReference>
<feature type="compositionally biased region" description="Polar residues" evidence="6">
    <location>
        <begin position="155"/>
        <end position="169"/>
    </location>
</feature>
<evidence type="ECO:0000313" key="9">
    <source>
        <dbReference type="EMBL" id="KAJ1967364.1"/>
    </source>
</evidence>
<accession>A0A9W8E8J8</accession>
<dbReference type="GO" id="GO:0000278">
    <property type="term" value="P:mitotic cell cycle"/>
    <property type="evidence" value="ECO:0007669"/>
    <property type="project" value="TreeGrafter"/>
</dbReference>
<evidence type="ECO:0000256" key="6">
    <source>
        <dbReference type="SAM" id="MobiDB-lite"/>
    </source>
</evidence>
<dbReference type="Pfam" id="PF04130">
    <property type="entry name" value="GCP_C_terminal"/>
    <property type="match status" value="1"/>
</dbReference>